<dbReference type="CDD" id="cd00913">
    <property type="entry name" value="PCD_DCoH_subfamily_a"/>
    <property type="match status" value="1"/>
</dbReference>
<sequence>MTDLIPLAQARCVPRRGSDHKLGQARIAELLPQIPGWELAEQGQALTRTFTFKNYYRTMAFVNALAYVAHAEDHHPDLGVHYDRAVVRFSTHDVGGLSENDFICAAKASALIEGQS</sequence>
<dbReference type="EMBL" id="CP115541">
    <property type="protein sequence ID" value="WNH52661.1"/>
    <property type="molecule type" value="Genomic_DNA"/>
</dbReference>
<evidence type="ECO:0000256" key="2">
    <source>
        <dbReference type="ARBA" id="ARBA00006472"/>
    </source>
</evidence>
<reference evidence="5 6" key="1">
    <citation type="submission" date="2022-12" db="EMBL/GenBank/DDBJ databases">
        <title>Two new species, Stenotrophomonas aracearum and Stenotrophomonas oahuensis, isolated from Anthurium (Araceae family) in Hawaii.</title>
        <authorList>
            <person name="Chunag S.C."/>
            <person name="Dobhal S."/>
            <person name="Alvarez A."/>
            <person name="Arif M."/>
        </authorList>
    </citation>
    <scope>NUCLEOTIDE SEQUENCE [LARGE SCALE GENOMIC DNA]</scope>
    <source>
        <strain evidence="5 6">A5586</strain>
    </source>
</reference>
<evidence type="ECO:0000313" key="6">
    <source>
        <dbReference type="Proteomes" id="UP001302072"/>
    </source>
</evidence>
<dbReference type="Gene3D" id="3.30.1360.20">
    <property type="entry name" value="Transcriptional coactivator/pterin dehydratase"/>
    <property type="match status" value="1"/>
</dbReference>
<dbReference type="NCBIfam" id="NF002017">
    <property type="entry name" value="PRK00823.1-2"/>
    <property type="match status" value="1"/>
</dbReference>
<dbReference type="NCBIfam" id="NF002019">
    <property type="entry name" value="PRK00823.1-4"/>
    <property type="match status" value="1"/>
</dbReference>
<dbReference type="EC" id="4.2.1.96" evidence="4"/>
<accession>A0ABY9YP34</accession>
<proteinExistence type="inferred from homology"/>
<keyword evidence="6" id="KW-1185">Reference proteome</keyword>
<evidence type="ECO:0000256" key="4">
    <source>
        <dbReference type="HAMAP-Rule" id="MF_00434"/>
    </source>
</evidence>
<organism evidence="5 6">
    <name type="scientific">Stenotrophomonas oahuensis</name>
    <dbReference type="NCBI Taxonomy" id="3003271"/>
    <lineage>
        <taxon>Bacteria</taxon>
        <taxon>Pseudomonadati</taxon>
        <taxon>Pseudomonadota</taxon>
        <taxon>Gammaproteobacteria</taxon>
        <taxon>Lysobacterales</taxon>
        <taxon>Lysobacteraceae</taxon>
        <taxon>Stenotrophomonas</taxon>
    </lineage>
</organism>
<name>A0ABY9YP34_9GAMM</name>
<dbReference type="HAMAP" id="MF_00434">
    <property type="entry name" value="Pterin_4_alpha"/>
    <property type="match status" value="1"/>
</dbReference>
<evidence type="ECO:0000313" key="5">
    <source>
        <dbReference type="EMBL" id="WNH52661.1"/>
    </source>
</evidence>
<dbReference type="InterPro" id="IPR036428">
    <property type="entry name" value="PCD_sf"/>
</dbReference>
<protein>
    <recommendedName>
        <fullName evidence="4">Putative pterin-4-alpha-carbinolamine dehydratase</fullName>
        <shortName evidence="4">PHS</shortName>
        <ecNumber evidence="4">4.2.1.96</ecNumber>
    </recommendedName>
    <alternativeName>
        <fullName evidence="4">4-alpha-hydroxy-tetrahydropterin dehydratase</fullName>
    </alternativeName>
    <alternativeName>
        <fullName evidence="4">Pterin carbinolamine dehydratase</fullName>
        <shortName evidence="4">PCD</shortName>
    </alternativeName>
</protein>
<dbReference type="RefSeq" id="WP_311191851.1">
    <property type="nucleotide sequence ID" value="NZ_CP115541.1"/>
</dbReference>
<dbReference type="Pfam" id="PF01329">
    <property type="entry name" value="Pterin_4a"/>
    <property type="match status" value="1"/>
</dbReference>
<dbReference type="InterPro" id="IPR001533">
    <property type="entry name" value="Pterin_deHydtase"/>
</dbReference>
<comment type="similarity">
    <text evidence="2 4">Belongs to the pterin-4-alpha-carbinolamine dehydratase family.</text>
</comment>
<dbReference type="SUPFAM" id="SSF55248">
    <property type="entry name" value="PCD-like"/>
    <property type="match status" value="1"/>
</dbReference>
<dbReference type="Proteomes" id="UP001302072">
    <property type="component" value="Chromosome"/>
</dbReference>
<dbReference type="GO" id="GO:0008124">
    <property type="term" value="F:4-alpha-hydroxytetrahydrobiopterin dehydratase activity"/>
    <property type="evidence" value="ECO:0007669"/>
    <property type="project" value="UniProtKB-EC"/>
</dbReference>
<gene>
    <name evidence="5" type="ORF">PDM29_20455</name>
</gene>
<keyword evidence="3 4" id="KW-0456">Lyase</keyword>
<evidence type="ECO:0000256" key="3">
    <source>
        <dbReference type="ARBA" id="ARBA00023239"/>
    </source>
</evidence>
<evidence type="ECO:0000256" key="1">
    <source>
        <dbReference type="ARBA" id="ARBA00001554"/>
    </source>
</evidence>
<dbReference type="PANTHER" id="PTHR12599">
    <property type="entry name" value="PTERIN-4-ALPHA-CARBINOLAMINE DEHYDRATASE"/>
    <property type="match status" value="1"/>
</dbReference>
<dbReference type="PANTHER" id="PTHR12599:SF0">
    <property type="entry name" value="PTERIN-4-ALPHA-CARBINOLAMINE DEHYDRATASE"/>
    <property type="match status" value="1"/>
</dbReference>
<comment type="catalytic activity">
    <reaction evidence="1 4">
        <text>(4aS,6R)-4a-hydroxy-L-erythro-5,6,7,8-tetrahydrobiopterin = (6R)-L-erythro-6,7-dihydrobiopterin + H2O</text>
        <dbReference type="Rhea" id="RHEA:11920"/>
        <dbReference type="ChEBI" id="CHEBI:15377"/>
        <dbReference type="ChEBI" id="CHEBI:15642"/>
        <dbReference type="ChEBI" id="CHEBI:43120"/>
        <dbReference type="EC" id="4.2.1.96"/>
    </reaction>
</comment>